<accession>A0A9Q1GGK4</accession>
<dbReference type="AlphaFoldDB" id="A0A9Q1GGK4"/>
<comment type="caution">
    <text evidence="1">The sequence shown here is derived from an EMBL/GenBank/DDBJ whole genome shotgun (WGS) entry which is preliminary data.</text>
</comment>
<proteinExistence type="predicted"/>
<reference evidence="1" key="1">
    <citation type="journal article" date="2023" name="Science">
        <title>Genome structures resolve the early diversification of teleost fishes.</title>
        <authorList>
            <person name="Parey E."/>
            <person name="Louis A."/>
            <person name="Montfort J."/>
            <person name="Bouchez O."/>
            <person name="Roques C."/>
            <person name="Iampietro C."/>
            <person name="Lluch J."/>
            <person name="Castinel A."/>
            <person name="Donnadieu C."/>
            <person name="Desvignes T."/>
            <person name="Floi Bucao C."/>
            <person name="Jouanno E."/>
            <person name="Wen M."/>
            <person name="Mejri S."/>
            <person name="Dirks R."/>
            <person name="Jansen H."/>
            <person name="Henkel C."/>
            <person name="Chen W.J."/>
            <person name="Zahm M."/>
            <person name="Cabau C."/>
            <person name="Klopp C."/>
            <person name="Thompson A.W."/>
            <person name="Robinson-Rechavi M."/>
            <person name="Braasch I."/>
            <person name="Lecointre G."/>
            <person name="Bobe J."/>
            <person name="Postlethwait J.H."/>
            <person name="Berthelot C."/>
            <person name="Roest Crollius H."/>
            <person name="Guiguen Y."/>
        </authorList>
    </citation>
    <scope>NUCLEOTIDE SEQUENCE</scope>
    <source>
        <strain evidence="1">WJC10195</strain>
    </source>
</reference>
<evidence type="ECO:0000313" key="1">
    <source>
        <dbReference type="EMBL" id="KAJ8382986.1"/>
    </source>
</evidence>
<protein>
    <submittedName>
        <fullName evidence="1">Uncharacterized protein</fullName>
    </submittedName>
</protein>
<name>A0A9Q1GGK4_SYNKA</name>
<gene>
    <name evidence="1" type="ORF">SKAU_G00037640</name>
</gene>
<sequence>MGRTAVGPSDFANRFATGIRAHNGSLLGIAENPADPTDASSLLPARFWVRQGHRPAWTVLLRYCGVKHVTSAVVELVPWKENVETGEIFEGCPLRLWRSN</sequence>
<organism evidence="1 2">
    <name type="scientific">Synaphobranchus kaupii</name>
    <name type="common">Kaup's arrowtooth eel</name>
    <dbReference type="NCBI Taxonomy" id="118154"/>
    <lineage>
        <taxon>Eukaryota</taxon>
        <taxon>Metazoa</taxon>
        <taxon>Chordata</taxon>
        <taxon>Craniata</taxon>
        <taxon>Vertebrata</taxon>
        <taxon>Euteleostomi</taxon>
        <taxon>Actinopterygii</taxon>
        <taxon>Neopterygii</taxon>
        <taxon>Teleostei</taxon>
        <taxon>Anguilliformes</taxon>
        <taxon>Synaphobranchidae</taxon>
        <taxon>Synaphobranchus</taxon>
    </lineage>
</organism>
<dbReference type="Proteomes" id="UP001152622">
    <property type="component" value="Chromosome 1"/>
</dbReference>
<dbReference type="EMBL" id="JAINUF010000001">
    <property type="protein sequence ID" value="KAJ8382986.1"/>
    <property type="molecule type" value="Genomic_DNA"/>
</dbReference>
<evidence type="ECO:0000313" key="2">
    <source>
        <dbReference type="Proteomes" id="UP001152622"/>
    </source>
</evidence>
<keyword evidence="2" id="KW-1185">Reference proteome</keyword>